<feature type="domain" description="Ig-like" evidence="3">
    <location>
        <begin position="174"/>
        <end position="262"/>
    </location>
</feature>
<organism evidence="4 5">
    <name type="scientific">Acanthoscelides obtectus</name>
    <name type="common">Bean weevil</name>
    <name type="synonym">Bruchus obtectus</name>
    <dbReference type="NCBI Taxonomy" id="200917"/>
    <lineage>
        <taxon>Eukaryota</taxon>
        <taxon>Metazoa</taxon>
        <taxon>Ecdysozoa</taxon>
        <taxon>Arthropoda</taxon>
        <taxon>Hexapoda</taxon>
        <taxon>Insecta</taxon>
        <taxon>Pterygota</taxon>
        <taxon>Neoptera</taxon>
        <taxon>Endopterygota</taxon>
        <taxon>Coleoptera</taxon>
        <taxon>Polyphaga</taxon>
        <taxon>Cucujiformia</taxon>
        <taxon>Chrysomeloidea</taxon>
        <taxon>Chrysomelidae</taxon>
        <taxon>Bruchinae</taxon>
        <taxon>Bruchini</taxon>
        <taxon>Acanthoscelides</taxon>
    </lineage>
</organism>
<accession>A0A9P0NUM9</accession>
<feature type="compositionally biased region" description="Low complexity" evidence="2">
    <location>
        <begin position="130"/>
        <end position="147"/>
    </location>
</feature>
<evidence type="ECO:0000259" key="3">
    <source>
        <dbReference type="PROSITE" id="PS50835"/>
    </source>
</evidence>
<dbReference type="InterPro" id="IPR036179">
    <property type="entry name" value="Ig-like_dom_sf"/>
</dbReference>
<keyword evidence="1" id="KW-0393">Immunoglobulin domain</keyword>
<gene>
    <name evidence="4" type="ORF">ACAOBT_LOCUS3306</name>
</gene>
<feature type="domain" description="Ig-like" evidence="3">
    <location>
        <begin position="281"/>
        <end position="373"/>
    </location>
</feature>
<dbReference type="FunFam" id="2.60.40.10:FF:001452">
    <property type="entry name" value="Uncharacterized protein, isoform F"/>
    <property type="match status" value="1"/>
</dbReference>
<dbReference type="CDD" id="cd00096">
    <property type="entry name" value="Ig"/>
    <property type="match status" value="2"/>
</dbReference>
<dbReference type="FunFam" id="2.60.40.10:FF:000107">
    <property type="entry name" value="Myosin, light chain kinase a"/>
    <property type="match status" value="2"/>
</dbReference>
<dbReference type="PANTHER" id="PTHR47633:SF4">
    <property type="entry name" value="MYOPALLADIN ISOFORM X1"/>
    <property type="match status" value="1"/>
</dbReference>
<reference evidence="4" key="1">
    <citation type="submission" date="2022-03" db="EMBL/GenBank/DDBJ databases">
        <authorList>
            <person name="Sayadi A."/>
        </authorList>
    </citation>
    <scope>NUCLEOTIDE SEQUENCE</scope>
</reference>
<dbReference type="EMBL" id="CAKOFQ010006683">
    <property type="protein sequence ID" value="CAH1959680.1"/>
    <property type="molecule type" value="Genomic_DNA"/>
</dbReference>
<feature type="region of interest" description="Disordered" evidence="2">
    <location>
        <begin position="122"/>
        <end position="162"/>
    </location>
</feature>
<dbReference type="SMART" id="SM00408">
    <property type="entry name" value="IGc2"/>
    <property type="match status" value="4"/>
</dbReference>
<feature type="domain" description="Ig-like" evidence="3">
    <location>
        <begin position="380"/>
        <end position="474"/>
    </location>
</feature>
<sequence>MPVGSMDRKKMGEVKTIPKIVTELRDIRCCDGDSATLECVVEANPPPDIRWEKAGKLIHLGSDFNADFDGETAKLSIRQVYPEDEGEYTCVAYNELGKAFTSSCLVVDLPEEKDTLLQQQLRRPAGLLDTPTPSSTPRSTPIRSVSPHIRRREVPPPSATSPVERVRRIRATAPKFYARPHDRVAEEGETVRFQCAVAGHPDPWVIWEKDGQTVTPTARIKITEKEDLRILEISEVTTSDSGSYRVILENDVGRTEASARLDVIRHRPYSSRGIRARSLSPRTTPFYSRGLMGTTALLGSRARLYCDLRASPSPSIRWYRDGVALEDTTKYRTTYDGKTAVLEIERVNKDDAGIYTCVAKNKNGAAETVGSLVVNEFMPPEILEDLPRNVSVIEGTPVNLKMKVRGNPPYDVIWSKDDCILPVSSGDFKQTVDQEKGIITMRISDAHGDHSGKYRCEVYNLYGDAASTSLIDVHGELAYGIRP</sequence>
<dbReference type="SUPFAM" id="SSF48726">
    <property type="entry name" value="Immunoglobulin"/>
    <property type="match status" value="4"/>
</dbReference>
<dbReference type="PROSITE" id="PS50835">
    <property type="entry name" value="IG_LIKE"/>
    <property type="match status" value="4"/>
</dbReference>
<feature type="domain" description="Ig-like" evidence="3">
    <location>
        <begin position="18"/>
        <end position="101"/>
    </location>
</feature>
<evidence type="ECO:0000313" key="5">
    <source>
        <dbReference type="Proteomes" id="UP001152888"/>
    </source>
</evidence>
<dbReference type="InterPro" id="IPR013098">
    <property type="entry name" value="Ig_I-set"/>
</dbReference>
<name>A0A9P0NUM9_ACAOB</name>
<dbReference type="InterPro" id="IPR007110">
    <property type="entry name" value="Ig-like_dom"/>
</dbReference>
<dbReference type="Pfam" id="PF07679">
    <property type="entry name" value="I-set"/>
    <property type="match status" value="4"/>
</dbReference>
<dbReference type="FunFam" id="2.60.40.10:FF:000612">
    <property type="entry name" value="palladin isoform X1"/>
    <property type="match status" value="1"/>
</dbReference>
<dbReference type="Gene3D" id="2.60.40.10">
    <property type="entry name" value="Immunoglobulins"/>
    <property type="match status" value="4"/>
</dbReference>
<dbReference type="InterPro" id="IPR003599">
    <property type="entry name" value="Ig_sub"/>
</dbReference>
<proteinExistence type="predicted"/>
<evidence type="ECO:0000256" key="1">
    <source>
        <dbReference type="ARBA" id="ARBA00023319"/>
    </source>
</evidence>
<dbReference type="Proteomes" id="UP001152888">
    <property type="component" value="Unassembled WGS sequence"/>
</dbReference>
<dbReference type="InterPro" id="IPR003598">
    <property type="entry name" value="Ig_sub2"/>
</dbReference>
<comment type="caution">
    <text evidence="4">The sequence shown here is derived from an EMBL/GenBank/DDBJ whole genome shotgun (WGS) entry which is preliminary data.</text>
</comment>
<evidence type="ECO:0000256" key="2">
    <source>
        <dbReference type="SAM" id="MobiDB-lite"/>
    </source>
</evidence>
<evidence type="ECO:0000313" key="4">
    <source>
        <dbReference type="EMBL" id="CAH1959680.1"/>
    </source>
</evidence>
<keyword evidence="5" id="KW-1185">Reference proteome</keyword>
<dbReference type="AlphaFoldDB" id="A0A9P0NUM9"/>
<dbReference type="InterPro" id="IPR013783">
    <property type="entry name" value="Ig-like_fold"/>
</dbReference>
<dbReference type="PANTHER" id="PTHR47633">
    <property type="entry name" value="IMMUNOGLOBULIN"/>
    <property type="match status" value="1"/>
</dbReference>
<dbReference type="SMART" id="SM00409">
    <property type="entry name" value="IG"/>
    <property type="match status" value="4"/>
</dbReference>
<protein>
    <recommendedName>
        <fullName evidence="3">Ig-like domain-containing protein</fullName>
    </recommendedName>
</protein>
<dbReference type="OrthoDB" id="10260894at2759"/>